<dbReference type="Gene3D" id="3.40.630.10">
    <property type="entry name" value="Zn peptidases"/>
    <property type="match status" value="2"/>
</dbReference>
<organism evidence="1">
    <name type="scientific">hydrothermal vent metagenome</name>
    <dbReference type="NCBI Taxonomy" id="652676"/>
    <lineage>
        <taxon>unclassified sequences</taxon>
        <taxon>metagenomes</taxon>
        <taxon>ecological metagenomes</taxon>
    </lineage>
</organism>
<keyword evidence="1" id="KW-0224">Dipeptidase</keyword>
<dbReference type="SUPFAM" id="SSF53187">
    <property type="entry name" value="Zn-dependent exopeptidases"/>
    <property type="match status" value="1"/>
</dbReference>
<dbReference type="EC" id="3.4.13.-" evidence="1"/>
<dbReference type="GO" id="GO:0006508">
    <property type="term" value="P:proteolysis"/>
    <property type="evidence" value="ECO:0007669"/>
    <property type="project" value="InterPro"/>
</dbReference>
<proteinExistence type="predicted"/>
<keyword evidence="1" id="KW-0645">Protease</keyword>
<dbReference type="PANTHER" id="PTHR43501">
    <property type="entry name" value="CYTOSOL NON-SPECIFIC DIPEPTIDASE"/>
    <property type="match status" value="1"/>
</dbReference>
<dbReference type="AlphaFoldDB" id="A0A1W1CLQ8"/>
<dbReference type="InterPro" id="IPR001160">
    <property type="entry name" value="Peptidase_M20C"/>
</dbReference>
<evidence type="ECO:0000313" key="1">
    <source>
        <dbReference type="EMBL" id="SFV66699.1"/>
    </source>
</evidence>
<keyword evidence="1" id="KW-0378">Hydrolase</keyword>
<dbReference type="PANTHER" id="PTHR43501:SF1">
    <property type="entry name" value="CYTOSOL NON-SPECIFIC DIPEPTIDASE"/>
    <property type="match status" value="1"/>
</dbReference>
<name>A0A1W1CLQ8_9ZZZZ</name>
<dbReference type="EMBL" id="FPHE01000156">
    <property type="protein sequence ID" value="SFV66699.1"/>
    <property type="molecule type" value="Genomic_DNA"/>
</dbReference>
<gene>
    <name evidence="1" type="ORF">MNB_SV-12-1846</name>
</gene>
<dbReference type="PRINTS" id="PR00934">
    <property type="entry name" value="XHISDIPTASE"/>
</dbReference>
<dbReference type="Pfam" id="PF01546">
    <property type="entry name" value="Peptidase_M20"/>
    <property type="match status" value="1"/>
</dbReference>
<reference evidence="1" key="1">
    <citation type="submission" date="2016-10" db="EMBL/GenBank/DDBJ databases">
        <authorList>
            <person name="de Groot N.N."/>
        </authorList>
    </citation>
    <scope>NUCLEOTIDE SEQUENCE</scope>
</reference>
<accession>A0A1W1CLQ8</accession>
<protein>
    <submittedName>
        <fullName evidence="1">Aminoacyl-histidine dipeptidase (Peptidase D)</fullName>
        <ecNumber evidence="1">3.4.13.-</ecNumber>
    </submittedName>
</protein>
<dbReference type="GO" id="GO:0070573">
    <property type="term" value="F:metallodipeptidase activity"/>
    <property type="evidence" value="ECO:0007669"/>
    <property type="project" value="TreeGrafter"/>
</dbReference>
<dbReference type="GO" id="GO:0005829">
    <property type="term" value="C:cytosol"/>
    <property type="evidence" value="ECO:0007669"/>
    <property type="project" value="TreeGrafter"/>
</dbReference>
<dbReference type="InterPro" id="IPR002933">
    <property type="entry name" value="Peptidase_M20"/>
</dbReference>
<sequence>MQDKIIEYFILLTKIPHCSQEADRLLEFLETFAKERGYSVEIDETKNILIKKGKPKLALQAHYDMVCIGEITDIKTYIKNGWMCAKDSSLGADNGIAIAMMMVLMDRGEELEFLFTSDEEIGLVGASDLSFKLDSSYMLNLDSEDEAEVYIGCAGGADLIASKTFEKCEPLDYFYRVSVTDLAGGHSGIDIDKGIPNAIKILAHYLKDREVLISSFEGGKRRNSIPANAYATVSSKNRLESSDMVEVTALDKCYTVYQSREFLNLLNSFEDGIEHFNQELNIPDTSINLAIVSFKEGTAVIESSARAMSDEGLKAICQKNKNLAIANGFKMDEEFKYPAWKPKKNEFTEMVNSSMIKVFGRSEYKAIHAGLECGVISEKYPNIKFASIGPTIVSPHSTHEKIKLDSIGKIFEVVEKIINKIK</sequence>